<comment type="function">
    <text evidence="6">Part of the NCT transcriptional regulatory complex that acts as a key regulator of ergosterol biosynthesis and the azole exporter cdr1B. The NCT complex binds the promoters of genes linked to azole susceptibility, and especially represses the expression of cdr1B transporter.</text>
</comment>
<feature type="compositionally biased region" description="Polar residues" evidence="10">
    <location>
        <begin position="226"/>
        <end position="240"/>
    </location>
</feature>
<dbReference type="FunFam" id="3.40.50.720:FF:000281">
    <property type="entry name" value="Uncharacterized oxidoreductase YIR035C"/>
    <property type="match status" value="1"/>
</dbReference>
<dbReference type="PRINTS" id="PR00081">
    <property type="entry name" value="GDHRDH"/>
</dbReference>
<dbReference type="PANTHER" id="PTHR43008">
    <property type="entry name" value="BENZIL REDUCTASE"/>
    <property type="match status" value="1"/>
</dbReference>
<dbReference type="Pfam" id="PF00808">
    <property type="entry name" value="CBFD_NFYB_HMF"/>
    <property type="match status" value="1"/>
</dbReference>
<organism evidence="12 13">
    <name type="scientific">Cryoendolithus antarcticus</name>
    <dbReference type="NCBI Taxonomy" id="1507870"/>
    <lineage>
        <taxon>Eukaryota</taxon>
        <taxon>Fungi</taxon>
        <taxon>Dikarya</taxon>
        <taxon>Ascomycota</taxon>
        <taxon>Pezizomycotina</taxon>
        <taxon>Dothideomycetes</taxon>
        <taxon>Dothideomycetidae</taxon>
        <taxon>Cladosporiales</taxon>
        <taxon>Cladosporiaceae</taxon>
        <taxon>Cryoendolithus</taxon>
    </lineage>
</organism>
<evidence type="ECO:0000259" key="11">
    <source>
        <dbReference type="SMART" id="SM00822"/>
    </source>
</evidence>
<feature type="compositionally biased region" description="Polar residues" evidence="10">
    <location>
        <begin position="307"/>
        <end position="321"/>
    </location>
</feature>
<gene>
    <name evidence="12" type="ORF">B0A48_06642</name>
</gene>
<feature type="compositionally biased region" description="Basic and acidic residues" evidence="10">
    <location>
        <begin position="894"/>
        <end position="910"/>
    </location>
</feature>
<feature type="region of interest" description="Disordered" evidence="10">
    <location>
        <begin position="192"/>
        <end position="269"/>
    </location>
</feature>
<dbReference type="Gene3D" id="1.10.20.10">
    <property type="entry name" value="Histone, subunit A"/>
    <property type="match status" value="1"/>
</dbReference>
<evidence type="ECO:0000256" key="3">
    <source>
        <dbReference type="ARBA" id="ARBA00022857"/>
    </source>
</evidence>
<dbReference type="InterPro" id="IPR036291">
    <property type="entry name" value="NAD(P)-bd_dom_sf"/>
</dbReference>
<feature type="compositionally biased region" description="Basic and acidic residues" evidence="10">
    <location>
        <begin position="215"/>
        <end position="225"/>
    </location>
</feature>
<evidence type="ECO:0000256" key="10">
    <source>
        <dbReference type="SAM" id="MobiDB-lite"/>
    </source>
</evidence>
<dbReference type="PROSITE" id="PS00061">
    <property type="entry name" value="ADH_SHORT"/>
    <property type="match status" value="1"/>
</dbReference>
<accession>A0A1V8T9B7</accession>
<keyword evidence="5" id="KW-0539">Nucleus</keyword>
<dbReference type="InterPro" id="IPR009072">
    <property type="entry name" value="Histone-fold"/>
</dbReference>
<feature type="compositionally biased region" description="Low complexity" evidence="10">
    <location>
        <begin position="336"/>
        <end position="373"/>
    </location>
</feature>
<feature type="region of interest" description="Disordered" evidence="10">
    <location>
        <begin position="863"/>
        <end position="910"/>
    </location>
</feature>
<feature type="compositionally biased region" description="Basic residues" evidence="10">
    <location>
        <begin position="116"/>
        <end position="130"/>
    </location>
</feature>
<dbReference type="SUPFAM" id="SSF51735">
    <property type="entry name" value="NAD(P)-binding Rossmann-fold domains"/>
    <property type="match status" value="1"/>
</dbReference>
<dbReference type="CDD" id="cd05367">
    <property type="entry name" value="SPR-like_SDR_c"/>
    <property type="match status" value="1"/>
</dbReference>
<feature type="region of interest" description="Disordered" evidence="10">
    <location>
        <begin position="284"/>
        <end position="383"/>
    </location>
</feature>
<dbReference type="InterPro" id="IPR003958">
    <property type="entry name" value="CBFA_NFYB_domain"/>
</dbReference>
<dbReference type="Gene3D" id="3.40.50.720">
    <property type="entry name" value="NAD(P)-binding Rossmann-like Domain"/>
    <property type="match status" value="1"/>
</dbReference>
<feature type="compositionally biased region" description="Basic and acidic residues" evidence="10">
    <location>
        <begin position="863"/>
        <end position="875"/>
    </location>
</feature>
<comment type="caution">
    <text evidence="12">The sequence shown here is derived from an EMBL/GenBank/DDBJ whole genome shotgun (WGS) entry which is preliminary data.</text>
</comment>
<dbReference type="PANTHER" id="PTHR43008:SF8">
    <property type="entry name" value="BENZIL REDUCTASE ((S)-BENZOIN FORMING) IRC24"/>
    <property type="match status" value="1"/>
</dbReference>
<protein>
    <recommendedName>
        <fullName evidence="8">NCT transcriptional regulatory complex subunit B</fullName>
    </recommendedName>
    <alternativeName>
        <fullName evidence="9">Negative cofactor 2 B</fullName>
    </alternativeName>
</protein>
<feature type="compositionally biased region" description="Polar residues" evidence="10">
    <location>
        <begin position="249"/>
        <end position="261"/>
    </location>
</feature>
<evidence type="ECO:0000313" key="12">
    <source>
        <dbReference type="EMBL" id="OQO07851.1"/>
    </source>
</evidence>
<evidence type="ECO:0000256" key="4">
    <source>
        <dbReference type="ARBA" id="ARBA00023002"/>
    </source>
</evidence>
<dbReference type="EMBL" id="NAJO01000013">
    <property type="protein sequence ID" value="OQO07851.1"/>
    <property type="molecule type" value="Genomic_DNA"/>
</dbReference>
<evidence type="ECO:0000256" key="1">
    <source>
        <dbReference type="ARBA" id="ARBA00004123"/>
    </source>
</evidence>
<dbReference type="InterPro" id="IPR002347">
    <property type="entry name" value="SDR_fam"/>
</dbReference>
<dbReference type="InParanoid" id="A0A1V8T9B7"/>
<dbReference type="InterPro" id="IPR057326">
    <property type="entry name" value="KR_dom"/>
</dbReference>
<evidence type="ECO:0000256" key="9">
    <source>
        <dbReference type="ARBA" id="ARBA00079659"/>
    </source>
</evidence>
<keyword evidence="4" id="KW-0560">Oxidoreductase</keyword>
<dbReference type="Proteomes" id="UP000192596">
    <property type="component" value="Unassembled WGS sequence"/>
</dbReference>
<feature type="compositionally biased region" description="Polar residues" evidence="10">
    <location>
        <begin position="284"/>
        <end position="294"/>
    </location>
</feature>
<dbReference type="InterPro" id="IPR020904">
    <property type="entry name" value="Sc_DH/Rdtase_CS"/>
</dbReference>
<sequence length="910" mass="99574">MASYTIQEDAPWMRNERDSVYSDDTPDPAVHVDRKTPQSLEPPSFHAHPRQEITDSEPNNRNSRLPIFKQVRSMLSKPGGQAKWDELSGEPSETGRPSQNVRPSAYVSPWQGAFQARRHSPDRKTNKTKKNPSPISVLRDSEDSGQITLPADRDSLRPISPVSPVSTVHSIAPSQVSVNAVSKLPPGVNVKSQVKRKAVKAPTSPTASENIPPQDWHRTSDEHTADPQQQASHFSWSTVAPSLAPHLSKNFSPSNRGSAGTTLAPGEASNSRFSWSTIATNTTYAPPMDSSHSASPVPPIPSHYLEPTTSQYSNLPTQSILSRKRPVQRFERDDWTPSAQSTTTATSRATSSPAPKVVTPTTPARPPAYLTPAKIITTPDPTSGAKALPLPPFMTDKQATHLEYLLTQEKNLLMQRRNIEKAIADLEGLEKASPLEVSFATVRHARRGLEGRREVLREVRREEMELGIKIARARRKEDFGEGEGTLWTIILTGASRGIGLAMAHHLLAHNHNLVLLSRSEAPLRKLEEQYPKQVAVLAGDLADFSLGDQAVRLAEDRFKGMDGLIVNHGVLEPVKRVKDSHVGEWKSAFDVNFFSAISLVQAALPSLQKSKGCILFTSSGAATGAYPTWGAYGAAKAALNHFAMTLGVEEQEIVTISVRPGVVDTEMQREIREKHQNAMDAKDAAKFAELKSSGGLLKPEQPGHVMAKLVLKPPRELSGKFLTWNAEELAAFQDGASSSLRLGEVKDCQKEARIAYLALESSGPAVIVRNDDLSLPKATVQKIINEVLAATSNAGDGAMTFAKETRDLLIECCVEFITMISTEANDIAEKEAKKTIACEHISKSLEELGFGDYVPEMEKVAEDFKTSQVSRERKTGKLNTSGHTPEELAAMQEELFKSAGEKYSKSEEQD</sequence>
<dbReference type="GO" id="GO:0046982">
    <property type="term" value="F:protein heterodimerization activity"/>
    <property type="evidence" value="ECO:0007669"/>
    <property type="project" value="InterPro"/>
</dbReference>
<comment type="similarity">
    <text evidence="2">Belongs to the short-chain dehydrogenases/reductases (SDR) family.</text>
</comment>
<dbReference type="OrthoDB" id="153074at2759"/>
<evidence type="ECO:0000256" key="2">
    <source>
        <dbReference type="ARBA" id="ARBA00006484"/>
    </source>
</evidence>
<dbReference type="SUPFAM" id="SSF47113">
    <property type="entry name" value="Histone-fold"/>
    <property type="match status" value="1"/>
</dbReference>
<dbReference type="CDD" id="cd22905">
    <property type="entry name" value="HFD_Dr1"/>
    <property type="match status" value="1"/>
</dbReference>
<name>A0A1V8T9B7_9PEZI</name>
<evidence type="ECO:0000313" key="13">
    <source>
        <dbReference type="Proteomes" id="UP000192596"/>
    </source>
</evidence>
<feature type="domain" description="Ketoreductase" evidence="11">
    <location>
        <begin position="487"/>
        <end position="665"/>
    </location>
</feature>
<comment type="subunit">
    <text evidence="7">Forms the NCT transcriptional regulatory complex with nctA and mot1.</text>
</comment>
<keyword evidence="13" id="KW-1185">Reference proteome</keyword>
<dbReference type="GO" id="GO:0005634">
    <property type="term" value="C:nucleus"/>
    <property type="evidence" value="ECO:0007669"/>
    <property type="project" value="UniProtKB-SubCell"/>
</dbReference>
<dbReference type="FunFam" id="1.10.20.10:FF:000019">
    <property type="entry name" value="Negative cofactor 2 beta"/>
    <property type="match status" value="1"/>
</dbReference>
<keyword evidence="3" id="KW-0521">NADP</keyword>
<reference evidence="13" key="1">
    <citation type="submission" date="2017-03" db="EMBL/GenBank/DDBJ databases">
        <title>Genomes of endolithic fungi from Antarctica.</title>
        <authorList>
            <person name="Coleine C."/>
            <person name="Masonjones S."/>
            <person name="Stajich J.E."/>
        </authorList>
    </citation>
    <scope>NUCLEOTIDE SEQUENCE [LARGE SCALE GENOMIC DNA]</scope>
    <source>
        <strain evidence="13">CCFEE 5527</strain>
    </source>
</reference>
<proteinExistence type="inferred from homology"/>
<feature type="region of interest" description="Disordered" evidence="10">
    <location>
        <begin position="1"/>
        <end position="158"/>
    </location>
</feature>
<dbReference type="GO" id="GO:0050664">
    <property type="term" value="F:oxidoreductase activity, acting on NAD(P)H, oxygen as acceptor"/>
    <property type="evidence" value="ECO:0007669"/>
    <property type="project" value="TreeGrafter"/>
</dbReference>
<evidence type="ECO:0000256" key="5">
    <source>
        <dbReference type="ARBA" id="ARBA00023242"/>
    </source>
</evidence>
<dbReference type="STRING" id="1507870.A0A1V8T9B7"/>
<dbReference type="AlphaFoldDB" id="A0A1V8T9B7"/>
<evidence type="ECO:0000256" key="6">
    <source>
        <dbReference type="ARBA" id="ARBA00053814"/>
    </source>
</evidence>
<evidence type="ECO:0000256" key="8">
    <source>
        <dbReference type="ARBA" id="ARBA00072420"/>
    </source>
</evidence>
<comment type="subcellular location">
    <subcellularLocation>
        <location evidence="1">Nucleus</location>
    </subcellularLocation>
</comment>
<dbReference type="SMART" id="SM00822">
    <property type="entry name" value="PKS_KR"/>
    <property type="match status" value="1"/>
</dbReference>
<evidence type="ECO:0000256" key="7">
    <source>
        <dbReference type="ARBA" id="ARBA00065193"/>
    </source>
</evidence>
<dbReference type="Pfam" id="PF00106">
    <property type="entry name" value="adh_short"/>
    <property type="match status" value="1"/>
</dbReference>